<dbReference type="AlphaFoldDB" id="A0A4S4K641"/>
<evidence type="ECO:0000313" key="3">
    <source>
        <dbReference type="Proteomes" id="UP000309038"/>
    </source>
</evidence>
<reference evidence="2 3" key="1">
    <citation type="submission" date="2019-02" db="EMBL/GenBank/DDBJ databases">
        <title>Genome sequencing of the rare red list fungi Phlebia centrifuga.</title>
        <authorList>
            <person name="Buettner E."/>
            <person name="Kellner H."/>
        </authorList>
    </citation>
    <scope>NUCLEOTIDE SEQUENCE [LARGE SCALE GENOMIC DNA]</scope>
    <source>
        <strain evidence="2 3">DSM 108282</strain>
    </source>
</reference>
<gene>
    <name evidence="2" type="ORF">EW026_g7959</name>
</gene>
<feature type="region of interest" description="Disordered" evidence="1">
    <location>
        <begin position="71"/>
        <end position="105"/>
    </location>
</feature>
<proteinExistence type="predicted"/>
<name>A0A4S4K641_9APHY</name>
<comment type="caution">
    <text evidence="2">The sequence shown here is derived from an EMBL/GenBank/DDBJ whole genome shotgun (WGS) entry which is preliminary data.</text>
</comment>
<feature type="compositionally biased region" description="Low complexity" evidence="1">
    <location>
        <begin position="78"/>
        <end position="88"/>
    </location>
</feature>
<evidence type="ECO:0000313" key="2">
    <source>
        <dbReference type="EMBL" id="THG93221.1"/>
    </source>
</evidence>
<sequence>MEENVRASLDKASLLQIRRWANRSGQYISVYALRLDGAEAAHANRLFHGHQTLPLSLVTVVKTDFAEWMKGKKSSGTPAQQPIAQQQQQPPPPNLPNPPSPPPPTTVVPMAAQNPSLSDVLKAFLAVPELRNNGTNFELWRAHVKAATRTIGNEAILTTPHTDANFDGIVAAAIQGKLQNNLFMLVNTLTTCKGA</sequence>
<dbReference type="Proteomes" id="UP000309038">
    <property type="component" value="Unassembled WGS sequence"/>
</dbReference>
<organism evidence="2 3">
    <name type="scientific">Hermanssonia centrifuga</name>
    <dbReference type="NCBI Taxonomy" id="98765"/>
    <lineage>
        <taxon>Eukaryota</taxon>
        <taxon>Fungi</taxon>
        <taxon>Dikarya</taxon>
        <taxon>Basidiomycota</taxon>
        <taxon>Agaricomycotina</taxon>
        <taxon>Agaricomycetes</taxon>
        <taxon>Polyporales</taxon>
        <taxon>Meruliaceae</taxon>
        <taxon>Hermanssonia</taxon>
    </lineage>
</organism>
<accession>A0A4S4K641</accession>
<evidence type="ECO:0000256" key="1">
    <source>
        <dbReference type="SAM" id="MobiDB-lite"/>
    </source>
</evidence>
<dbReference type="EMBL" id="SGPJ01000731">
    <property type="protein sequence ID" value="THG93221.1"/>
    <property type="molecule type" value="Genomic_DNA"/>
</dbReference>
<feature type="compositionally biased region" description="Pro residues" evidence="1">
    <location>
        <begin position="89"/>
        <end position="105"/>
    </location>
</feature>
<keyword evidence="3" id="KW-1185">Reference proteome</keyword>
<protein>
    <submittedName>
        <fullName evidence="2">Uncharacterized protein</fullName>
    </submittedName>
</protein>